<name>A0A1M7NHQ3_9FIRM</name>
<dbReference type="Gene3D" id="3.40.50.300">
    <property type="entry name" value="P-loop containing nucleotide triphosphate hydrolases"/>
    <property type="match status" value="1"/>
</dbReference>
<dbReference type="EMBL" id="FRCP01000029">
    <property type="protein sequence ID" value="SHN03291.1"/>
    <property type="molecule type" value="Genomic_DNA"/>
</dbReference>
<organism evidence="2 3">
    <name type="scientific">Anaerosporobacter mobilis DSM 15930</name>
    <dbReference type="NCBI Taxonomy" id="1120996"/>
    <lineage>
        <taxon>Bacteria</taxon>
        <taxon>Bacillati</taxon>
        <taxon>Bacillota</taxon>
        <taxon>Clostridia</taxon>
        <taxon>Lachnospirales</taxon>
        <taxon>Lachnospiraceae</taxon>
        <taxon>Anaerosporobacter</taxon>
    </lineage>
</organism>
<dbReference type="Proteomes" id="UP000184038">
    <property type="component" value="Unassembled WGS sequence"/>
</dbReference>
<keyword evidence="1" id="KW-0175">Coiled coil</keyword>
<sequence length="476" mass="54239">MRISKIQIKSLFGIKEKELDGTSVELTGKNGAGKSSIIDAIRLALTNSSNRDYKVHKGETEGEIIIETDTGLKIDRKIRTNKADYKSIKQSGTEVASPETFLKDIFTSLQLNPVEFLAMSKNDQNATILNMIEYPWTLETIKEWFGEIPAWINYEQNILQILNDIQSEKGKYFQDRQDLNRNIKNKKAICEDVASSIPANYNVEYWENASTGELYTQIERIRKENQTIEKAKMLQEGRESKIRKYDADRQIALSALDTEFSNKESYIEKEVIKLQAQIKELETEKSNLGSKKQDKKDVIENQYKANVAKFDAEVAEYAEYLDKEPQDTTELQKDAENMEKMKGLINEYRRMQRTQGEIDDLRVESDILTNKIEKARTLPGEILQTATIPIDGLTVVDGIPLIHDLPVSNLSDGEKLDLCVDVAIQKPNGLQIILIDGVEKLSTELKNRLYEKCKAKGLQIIATRTTDDDELTVIEL</sequence>
<proteinExistence type="predicted"/>
<keyword evidence="3" id="KW-1185">Reference proteome</keyword>
<gene>
    <name evidence="2" type="ORF">SAMN02746066_04503</name>
</gene>
<protein>
    <submittedName>
        <fullName evidence="2">p-loop containing region of AAA domain-containing protein</fullName>
    </submittedName>
</protein>
<feature type="coiled-coil region" evidence="1">
    <location>
        <begin position="351"/>
        <end position="378"/>
    </location>
</feature>
<dbReference type="AlphaFoldDB" id="A0A1M7NHQ3"/>
<dbReference type="RefSeq" id="WP_073291684.1">
    <property type="nucleotide sequence ID" value="NZ_FRCP01000029.1"/>
</dbReference>
<evidence type="ECO:0000313" key="2">
    <source>
        <dbReference type="EMBL" id="SHN03291.1"/>
    </source>
</evidence>
<dbReference type="InterPro" id="IPR027417">
    <property type="entry name" value="P-loop_NTPase"/>
</dbReference>
<evidence type="ECO:0000313" key="3">
    <source>
        <dbReference type="Proteomes" id="UP000184038"/>
    </source>
</evidence>
<dbReference type="OrthoDB" id="1860825at2"/>
<evidence type="ECO:0000256" key="1">
    <source>
        <dbReference type="SAM" id="Coils"/>
    </source>
</evidence>
<dbReference type="SUPFAM" id="SSF52540">
    <property type="entry name" value="P-loop containing nucleoside triphosphate hydrolases"/>
    <property type="match status" value="1"/>
</dbReference>
<dbReference type="STRING" id="1120996.SAMN02746066_04503"/>
<feature type="coiled-coil region" evidence="1">
    <location>
        <begin position="264"/>
        <end position="298"/>
    </location>
</feature>
<reference evidence="2 3" key="1">
    <citation type="submission" date="2016-11" db="EMBL/GenBank/DDBJ databases">
        <authorList>
            <person name="Jaros S."/>
            <person name="Januszkiewicz K."/>
            <person name="Wedrychowicz H."/>
        </authorList>
    </citation>
    <scope>NUCLEOTIDE SEQUENCE [LARGE SCALE GENOMIC DNA]</scope>
    <source>
        <strain evidence="2 3">DSM 15930</strain>
    </source>
</reference>
<accession>A0A1M7NHQ3</accession>